<dbReference type="Gene3D" id="2.160.10.10">
    <property type="entry name" value="Hexapeptide repeat proteins"/>
    <property type="match status" value="1"/>
</dbReference>
<evidence type="ECO:0000259" key="21">
    <source>
        <dbReference type="Pfam" id="PF00483"/>
    </source>
</evidence>
<feature type="binding site" evidence="20">
    <location>
        <position position="230"/>
    </location>
    <ligand>
        <name>UDP-N-acetyl-alpha-D-glucosamine</name>
        <dbReference type="ChEBI" id="CHEBI:57705"/>
    </ligand>
</feature>
<evidence type="ECO:0000256" key="6">
    <source>
        <dbReference type="ARBA" id="ARBA00022490"/>
    </source>
</evidence>
<dbReference type="RefSeq" id="WP_145080781.1">
    <property type="nucleotide sequence ID" value="NZ_DAMBUX010000021.1"/>
</dbReference>
<dbReference type="EMBL" id="VLKH01000002">
    <property type="protein sequence ID" value="TWH82716.1"/>
    <property type="molecule type" value="Genomic_DNA"/>
</dbReference>
<dbReference type="SUPFAM" id="SSF51161">
    <property type="entry name" value="Trimeric LpxA-like enzymes"/>
    <property type="match status" value="1"/>
</dbReference>
<keyword evidence="13 20" id="KW-0573">Peptidoglycan synthesis</keyword>
<accession>A0A562JHH5</accession>
<dbReference type="GO" id="GO:0019134">
    <property type="term" value="F:glucosamine-1-phosphate N-acetyltransferase activity"/>
    <property type="evidence" value="ECO:0007669"/>
    <property type="project" value="UniProtKB-UniRule"/>
</dbReference>
<evidence type="ECO:0000256" key="7">
    <source>
        <dbReference type="ARBA" id="ARBA00022679"/>
    </source>
</evidence>
<evidence type="ECO:0000256" key="17">
    <source>
        <dbReference type="ARBA" id="ARBA00048247"/>
    </source>
</evidence>
<dbReference type="EC" id="2.7.7.23" evidence="20"/>
<dbReference type="GO" id="GO:0006048">
    <property type="term" value="P:UDP-N-acetylglucosamine biosynthetic process"/>
    <property type="evidence" value="ECO:0007669"/>
    <property type="project" value="UniProtKB-UniPathway"/>
</dbReference>
<dbReference type="Pfam" id="PF00132">
    <property type="entry name" value="Hexapep"/>
    <property type="match status" value="2"/>
</dbReference>
<comment type="pathway">
    <text evidence="20">Bacterial outer membrane biogenesis; LPS lipid A biosynthesis.</text>
</comment>
<sequence>MNMSIILAAGEGTRMKSDIPKTLHKVCGKEMIRYIIEAAENSQIEKNIVVLGHGKEKVGNNIKDMDVITVEQPIGEGSPYGTGYAVMVAKEHINDDDTVVILCADGPLIRKETLISFIGYHNESDCAVSVMTAIMDNPKGLGRIVRNEDSSIDKIVEEKDAAEDIKKIKEINTGIYCFKGNLLKNALEKIDTNNSQNEYYLTDTIKVLNSEGYKIGGWVLEDSTDIRAVNDRVQLSEVTKIMQDRINKRHMLSGVTIIDPENTYIEDSVEIGRDTVIYPGTFLEGSTRVGTNCVIGPNTRIISSTVKNNVTIESSKVIEASIDDGTTVGPFAYLRPGTELGKNVKIGDFVEVKKSIIGDNSKSSHLSYIGDAEVGKDVNIGCGVVFVNYDGKKKHKTTVGDGAFIGSNSNLVAPVNVEQGGYVACGSTITDDVQEGDLAIARARQVNKKGLGKNRY</sequence>
<evidence type="ECO:0000256" key="11">
    <source>
        <dbReference type="ARBA" id="ARBA00022842"/>
    </source>
</evidence>
<keyword evidence="12 20" id="KW-0133">Cell shape</keyword>
<evidence type="ECO:0000256" key="3">
    <source>
        <dbReference type="ARBA" id="ARBA00005208"/>
    </source>
</evidence>
<evidence type="ECO:0000256" key="16">
    <source>
        <dbReference type="ARBA" id="ARBA00023316"/>
    </source>
</evidence>
<dbReference type="GO" id="GO:0000902">
    <property type="term" value="P:cell morphogenesis"/>
    <property type="evidence" value="ECO:0007669"/>
    <property type="project" value="UniProtKB-UniRule"/>
</dbReference>
<feature type="binding site" evidence="20">
    <location>
        <begin position="7"/>
        <end position="10"/>
    </location>
    <ligand>
        <name>UDP-N-acetyl-alpha-D-glucosamine</name>
        <dbReference type="ChEBI" id="CHEBI:57705"/>
    </ligand>
</feature>
<feature type="binding site" evidence="20">
    <location>
        <position position="21"/>
    </location>
    <ligand>
        <name>UDP-N-acetyl-alpha-D-glucosamine</name>
        <dbReference type="ChEBI" id="CHEBI:57705"/>
    </ligand>
</feature>
<dbReference type="InterPro" id="IPR011004">
    <property type="entry name" value="Trimer_LpxA-like_sf"/>
</dbReference>
<dbReference type="GO" id="GO:0009245">
    <property type="term" value="P:lipid A biosynthetic process"/>
    <property type="evidence" value="ECO:0007669"/>
    <property type="project" value="UniProtKB-UniRule"/>
</dbReference>
<dbReference type="SUPFAM" id="SSF53448">
    <property type="entry name" value="Nucleotide-diphospho-sugar transferases"/>
    <property type="match status" value="1"/>
</dbReference>
<reference evidence="22 23" key="1">
    <citation type="submission" date="2019-07" db="EMBL/GenBank/DDBJ databases">
        <title>Genomic Encyclopedia of Type Strains, Phase I: the one thousand microbial genomes (KMG-I) project.</title>
        <authorList>
            <person name="Kyrpides N."/>
        </authorList>
    </citation>
    <scope>NUCLEOTIDE SEQUENCE [LARGE SCALE GENOMIC DNA]</scope>
    <source>
        <strain evidence="22 23">DSM 13558</strain>
    </source>
</reference>
<dbReference type="InterPro" id="IPR005882">
    <property type="entry name" value="Bifunctional_GlmU"/>
</dbReference>
<keyword evidence="15 20" id="KW-0012">Acyltransferase</keyword>
<dbReference type="GO" id="GO:0016020">
    <property type="term" value="C:membrane"/>
    <property type="evidence" value="ECO:0007669"/>
    <property type="project" value="GOC"/>
</dbReference>
<evidence type="ECO:0000256" key="19">
    <source>
        <dbReference type="ARBA" id="ARBA00049628"/>
    </source>
</evidence>
<evidence type="ECO:0000256" key="13">
    <source>
        <dbReference type="ARBA" id="ARBA00022984"/>
    </source>
</evidence>
<comment type="similarity">
    <text evidence="5 20">In the N-terminal section; belongs to the N-acetylglucosamine-1-phosphate uridyltransferase family.</text>
</comment>
<feature type="binding site" evidence="20">
    <location>
        <position position="157"/>
    </location>
    <ligand>
        <name>UDP-N-acetyl-alpha-D-glucosamine</name>
        <dbReference type="ChEBI" id="CHEBI:57705"/>
    </ligand>
</feature>
<dbReference type="HAMAP" id="MF_01631">
    <property type="entry name" value="GlmU"/>
    <property type="match status" value="1"/>
</dbReference>
<feature type="active site" description="Proton acceptor" evidence="20">
    <location>
        <position position="365"/>
    </location>
</feature>
<dbReference type="NCBIfam" id="TIGR01173">
    <property type="entry name" value="glmU"/>
    <property type="match status" value="1"/>
</dbReference>
<feature type="binding site" evidence="20">
    <location>
        <position position="142"/>
    </location>
    <ligand>
        <name>UDP-N-acetyl-alpha-D-glucosamine</name>
        <dbReference type="ChEBI" id="CHEBI:57705"/>
    </ligand>
</feature>
<keyword evidence="8 20" id="KW-0548">Nucleotidyltransferase</keyword>
<dbReference type="InterPro" id="IPR038009">
    <property type="entry name" value="GlmU_C_LbH"/>
</dbReference>
<dbReference type="InterPro" id="IPR050065">
    <property type="entry name" value="GlmU-like"/>
</dbReference>
<evidence type="ECO:0000256" key="9">
    <source>
        <dbReference type="ARBA" id="ARBA00022723"/>
    </source>
</evidence>
<dbReference type="AlphaFoldDB" id="A0A562JHH5"/>
<evidence type="ECO:0000256" key="20">
    <source>
        <dbReference type="HAMAP-Rule" id="MF_01631"/>
    </source>
</evidence>
<evidence type="ECO:0000256" key="14">
    <source>
        <dbReference type="ARBA" id="ARBA00023268"/>
    </source>
</evidence>
<feature type="domain" description="Nucleotidyl transferase" evidence="21">
    <location>
        <begin position="4"/>
        <end position="222"/>
    </location>
</feature>
<comment type="caution">
    <text evidence="22">The sequence shown here is derived from an EMBL/GenBank/DDBJ whole genome shotgun (WGS) entry which is preliminary data.</text>
</comment>
<dbReference type="CDD" id="cd03353">
    <property type="entry name" value="LbH_GlmU_C"/>
    <property type="match status" value="1"/>
</dbReference>
<dbReference type="EC" id="2.3.1.157" evidence="20"/>
<keyword evidence="6 20" id="KW-0963">Cytoplasm</keyword>
<dbReference type="CDD" id="cd02540">
    <property type="entry name" value="GT2_GlmU_N_bac"/>
    <property type="match status" value="1"/>
</dbReference>
<name>A0A562JHH5_9FIRM</name>
<dbReference type="InterPro" id="IPR029044">
    <property type="entry name" value="Nucleotide-diphossugar_trans"/>
</dbReference>
<proteinExistence type="inferred from homology"/>
<feature type="binding site" evidence="20">
    <location>
        <position position="230"/>
    </location>
    <ligand>
        <name>Mg(2+)</name>
        <dbReference type="ChEBI" id="CHEBI:18420"/>
    </ligand>
</feature>
<keyword evidence="7 20" id="KW-0808">Transferase</keyword>
<keyword evidence="14 20" id="KW-0511">Multifunctional enzyme</keyword>
<evidence type="ECO:0000256" key="15">
    <source>
        <dbReference type="ARBA" id="ARBA00023315"/>
    </source>
</evidence>
<feature type="binding site" evidence="20">
    <location>
        <position position="379"/>
    </location>
    <ligand>
        <name>UDP-N-acetyl-alpha-D-glucosamine</name>
        <dbReference type="ChEBI" id="CHEBI:57705"/>
    </ligand>
</feature>
<feature type="binding site" evidence="20">
    <location>
        <position position="425"/>
    </location>
    <ligand>
        <name>acetyl-CoA</name>
        <dbReference type="ChEBI" id="CHEBI:57288"/>
    </ligand>
</feature>
<dbReference type="UniPathway" id="UPA00113">
    <property type="reaction ID" value="UER00532"/>
</dbReference>
<dbReference type="GO" id="GO:0071555">
    <property type="term" value="P:cell wall organization"/>
    <property type="evidence" value="ECO:0007669"/>
    <property type="project" value="UniProtKB-KW"/>
</dbReference>
<keyword evidence="11 20" id="KW-0460">Magnesium</keyword>
<dbReference type="NCBIfam" id="NF010934">
    <property type="entry name" value="PRK14354.1"/>
    <property type="match status" value="1"/>
</dbReference>
<dbReference type="GO" id="GO:0003977">
    <property type="term" value="F:UDP-N-acetylglucosamine diphosphorylase activity"/>
    <property type="evidence" value="ECO:0007669"/>
    <property type="project" value="UniProtKB-UniRule"/>
</dbReference>
<keyword evidence="23" id="KW-1185">Reference proteome</keyword>
<feature type="binding site" evidence="20">
    <location>
        <begin position="81"/>
        <end position="82"/>
    </location>
    <ligand>
        <name>UDP-N-acetyl-alpha-D-glucosamine</name>
        <dbReference type="ChEBI" id="CHEBI:57705"/>
    </ligand>
</feature>
<dbReference type="Gene3D" id="3.90.550.10">
    <property type="entry name" value="Spore Coat Polysaccharide Biosynthesis Protein SpsA, Chain A"/>
    <property type="match status" value="1"/>
</dbReference>
<dbReference type="Proteomes" id="UP000315343">
    <property type="component" value="Unassembled WGS sequence"/>
</dbReference>
<evidence type="ECO:0000256" key="5">
    <source>
        <dbReference type="ARBA" id="ARBA00007947"/>
    </source>
</evidence>
<protein>
    <recommendedName>
        <fullName evidence="20">Bifunctional protein GlmU</fullName>
    </recommendedName>
    <domain>
        <recommendedName>
            <fullName evidence="20">UDP-N-acetylglucosamine pyrophosphorylase</fullName>
            <ecNumber evidence="20">2.7.7.23</ecNumber>
        </recommendedName>
        <alternativeName>
            <fullName evidence="20">N-acetylglucosamine-1-phosphate uridyltransferase</fullName>
        </alternativeName>
    </domain>
    <domain>
        <recommendedName>
            <fullName evidence="20">Glucosamine-1-phosphate N-acetyltransferase</fullName>
            <ecNumber evidence="20">2.3.1.157</ecNumber>
        </recommendedName>
    </domain>
</protein>
<feature type="region of interest" description="Linker" evidence="20">
    <location>
        <begin position="233"/>
        <end position="253"/>
    </location>
</feature>
<feature type="binding site" evidence="20">
    <location>
        <position position="105"/>
    </location>
    <ligand>
        <name>Mg(2+)</name>
        <dbReference type="ChEBI" id="CHEBI:18420"/>
    </ligand>
</feature>
<comment type="catalytic activity">
    <reaction evidence="18 20">
        <text>N-acetyl-alpha-D-glucosamine 1-phosphate + UTP + H(+) = UDP-N-acetyl-alpha-D-glucosamine + diphosphate</text>
        <dbReference type="Rhea" id="RHEA:13509"/>
        <dbReference type="ChEBI" id="CHEBI:15378"/>
        <dbReference type="ChEBI" id="CHEBI:33019"/>
        <dbReference type="ChEBI" id="CHEBI:46398"/>
        <dbReference type="ChEBI" id="CHEBI:57705"/>
        <dbReference type="ChEBI" id="CHEBI:57776"/>
        <dbReference type="EC" id="2.7.7.23"/>
    </reaction>
</comment>
<comment type="pathway">
    <text evidence="3 20">Nucleotide-sugar biosynthesis; UDP-N-acetyl-alpha-D-glucosamine biosynthesis; UDP-N-acetyl-alpha-D-glucosamine from N-acetyl-alpha-D-glucosamine 1-phosphate: step 1/1.</text>
</comment>
<evidence type="ECO:0000256" key="2">
    <source>
        <dbReference type="ARBA" id="ARBA00005166"/>
    </source>
</evidence>
<keyword evidence="16 20" id="KW-0961">Cell wall biogenesis/degradation</keyword>
<comment type="subcellular location">
    <subcellularLocation>
        <location evidence="1 20">Cytoplasm</location>
    </subcellularLocation>
</comment>
<evidence type="ECO:0000256" key="18">
    <source>
        <dbReference type="ARBA" id="ARBA00048493"/>
    </source>
</evidence>
<dbReference type="UniPathway" id="UPA00973"/>
<dbReference type="PANTHER" id="PTHR43584:SF3">
    <property type="entry name" value="BIFUNCTIONAL PROTEIN GLMU"/>
    <property type="match status" value="1"/>
</dbReference>
<organism evidence="22 23">
    <name type="scientific">Sedimentibacter saalensis</name>
    <dbReference type="NCBI Taxonomy" id="130788"/>
    <lineage>
        <taxon>Bacteria</taxon>
        <taxon>Bacillati</taxon>
        <taxon>Bacillota</taxon>
        <taxon>Tissierellia</taxon>
        <taxon>Sedimentibacter</taxon>
    </lineage>
</organism>
<dbReference type="GO" id="GO:0000287">
    <property type="term" value="F:magnesium ion binding"/>
    <property type="evidence" value="ECO:0007669"/>
    <property type="project" value="UniProtKB-UniRule"/>
</dbReference>
<evidence type="ECO:0000256" key="10">
    <source>
        <dbReference type="ARBA" id="ARBA00022737"/>
    </source>
</evidence>
<dbReference type="GO" id="GO:0009252">
    <property type="term" value="P:peptidoglycan biosynthetic process"/>
    <property type="evidence" value="ECO:0007669"/>
    <property type="project" value="UniProtKB-UniRule"/>
</dbReference>
<feature type="binding site" evidence="20">
    <location>
        <begin position="388"/>
        <end position="389"/>
    </location>
    <ligand>
        <name>acetyl-CoA</name>
        <dbReference type="ChEBI" id="CHEBI:57288"/>
    </ligand>
</feature>
<keyword evidence="9 20" id="KW-0479">Metal-binding</keyword>
<dbReference type="InterPro" id="IPR005835">
    <property type="entry name" value="NTP_transferase_dom"/>
</dbReference>
<comment type="pathway">
    <text evidence="2 20">Nucleotide-sugar biosynthesis; UDP-N-acetyl-alpha-D-glucosamine biosynthesis; N-acetyl-alpha-D-glucosamine 1-phosphate from alpha-D-glucosamine 6-phosphate (route II): step 2/2.</text>
</comment>
<feature type="binding site" evidence="20">
    <location>
        <position position="442"/>
    </location>
    <ligand>
        <name>acetyl-CoA</name>
        <dbReference type="ChEBI" id="CHEBI:57288"/>
    </ligand>
</feature>
<dbReference type="GO" id="GO:0008360">
    <property type="term" value="P:regulation of cell shape"/>
    <property type="evidence" value="ECO:0007669"/>
    <property type="project" value="UniProtKB-KW"/>
</dbReference>
<evidence type="ECO:0000256" key="1">
    <source>
        <dbReference type="ARBA" id="ARBA00004496"/>
    </source>
</evidence>
<feature type="region of interest" description="N-acetyltransferase" evidence="20">
    <location>
        <begin position="254"/>
        <end position="456"/>
    </location>
</feature>
<feature type="binding site" evidence="20">
    <location>
        <position position="368"/>
    </location>
    <ligand>
        <name>UDP-N-acetyl-alpha-D-glucosamine</name>
        <dbReference type="ChEBI" id="CHEBI:57705"/>
    </ligand>
</feature>
<evidence type="ECO:0000256" key="8">
    <source>
        <dbReference type="ARBA" id="ARBA00022695"/>
    </source>
</evidence>
<dbReference type="Pfam" id="PF00483">
    <property type="entry name" value="NTP_transferase"/>
    <property type="match status" value="1"/>
</dbReference>
<comment type="similarity">
    <text evidence="4 20">In the C-terminal section; belongs to the transferase hexapeptide repeat family.</text>
</comment>
<feature type="binding site" evidence="20">
    <location>
        <position position="407"/>
    </location>
    <ligand>
        <name>acetyl-CoA</name>
        <dbReference type="ChEBI" id="CHEBI:57288"/>
    </ligand>
</feature>
<comment type="caution">
    <text evidence="20">Lacks conserved residue(s) required for the propagation of feature annotation.</text>
</comment>
<keyword evidence="10 20" id="KW-0677">Repeat</keyword>
<feature type="binding site" evidence="20">
    <location>
        <position position="335"/>
    </location>
    <ligand>
        <name>UDP-N-acetyl-alpha-D-glucosamine</name>
        <dbReference type="ChEBI" id="CHEBI:57705"/>
    </ligand>
</feature>
<evidence type="ECO:0000313" key="22">
    <source>
        <dbReference type="EMBL" id="TWH82716.1"/>
    </source>
</evidence>
<dbReference type="OrthoDB" id="9775031at2"/>
<dbReference type="GO" id="GO:0005737">
    <property type="term" value="C:cytoplasm"/>
    <property type="evidence" value="ECO:0007669"/>
    <property type="project" value="UniProtKB-SubCell"/>
</dbReference>
<comment type="function">
    <text evidence="19 20">Catalyzes the last two sequential reactions in the de novo biosynthetic pathway for UDP-N-acetylglucosamine (UDP-GlcNAc). The C-terminal domain catalyzes the transfer of acetyl group from acetyl coenzyme A to glucosamine-1-phosphate (GlcN-1-P) to produce N-acetylglucosamine-1-phosphate (GlcNAc-1-P), which is converted into UDP-GlcNAc by the transfer of uridine 5-monophosphate (from uridine 5-triphosphate), a reaction catalyzed by the N-terminal domain.</text>
</comment>
<evidence type="ECO:0000313" key="23">
    <source>
        <dbReference type="Proteomes" id="UP000315343"/>
    </source>
</evidence>
<evidence type="ECO:0000256" key="12">
    <source>
        <dbReference type="ARBA" id="ARBA00022960"/>
    </source>
</evidence>
<feature type="binding site" evidence="20">
    <location>
        <position position="172"/>
    </location>
    <ligand>
        <name>UDP-N-acetyl-alpha-D-glucosamine</name>
        <dbReference type="ChEBI" id="CHEBI:57705"/>
    </ligand>
</feature>
<comment type="cofactor">
    <cofactor evidence="20">
        <name>Mg(2+)</name>
        <dbReference type="ChEBI" id="CHEBI:18420"/>
    </cofactor>
    <text evidence="20">Binds 1 Mg(2+) ion per subunit.</text>
</comment>
<dbReference type="PANTHER" id="PTHR43584">
    <property type="entry name" value="NUCLEOTIDYL TRANSFERASE"/>
    <property type="match status" value="1"/>
</dbReference>
<comment type="catalytic activity">
    <reaction evidence="17 20">
        <text>alpha-D-glucosamine 1-phosphate + acetyl-CoA = N-acetyl-alpha-D-glucosamine 1-phosphate + CoA + H(+)</text>
        <dbReference type="Rhea" id="RHEA:13725"/>
        <dbReference type="ChEBI" id="CHEBI:15378"/>
        <dbReference type="ChEBI" id="CHEBI:57287"/>
        <dbReference type="ChEBI" id="CHEBI:57288"/>
        <dbReference type="ChEBI" id="CHEBI:57776"/>
        <dbReference type="ChEBI" id="CHEBI:58516"/>
        <dbReference type="EC" id="2.3.1.157"/>
    </reaction>
</comment>
<dbReference type="InterPro" id="IPR001451">
    <property type="entry name" value="Hexapep"/>
</dbReference>
<comment type="subunit">
    <text evidence="20">Homotrimer.</text>
</comment>
<feature type="binding site" evidence="20">
    <location>
        <position position="353"/>
    </location>
    <ligand>
        <name>UDP-N-acetyl-alpha-D-glucosamine</name>
        <dbReference type="ChEBI" id="CHEBI:57705"/>
    </ligand>
</feature>
<feature type="region of interest" description="Pyrophosphorylase" evidence="20">
    <location>
        <begin position="1"/>
        <end position="232"/>
    </location>
</feature>
<gene>
    <name evidence="20" type="primary">glmU</name>
    <name evidence="22" type="ORF">LY60_01021</name>
</gene>
<evidence type="ECO:0000256" key="4">
    <source>
        <dbReference type="ARBA" id="ARBA00007707"/>
    </source>
</evidence>